<name>A0ACB9I4D2_9ASTR</name>
<dbReference type="EMBL" id="CM042027">
    <property type="protein sequence ID" value="KAI3803079.1"/>
    <property type="molecule type" value="Genomic_DNA"/>
</dbReference>
<sequence length="168" mass="18858">MAIDKSWVTLGNRNSPAFLSGIRNFIETAKNHVDSQGRAFCPCGRCCNACRQDLNMIYGHIHDCGFLQSYQNLIYHREQHPRAAEITSLFAPRTTPTPPITTITNNEMFDSIDDVMAEQNTNEDNIDEDGTGLDPEFDALFEELNKELCNSPNPGGLTCWIYSFTNSS</sequence>
<comment type="caution">
    <text evidence="1">The sequence shown here is derived from an EMBL/GenBank/DDBJ whole genome shotgun (WGS) entry which is preliminary data.</text>
</comment>
<protein>
    <submittedName>
        <fullName evidence="1">Uncharacterized protein</fullName>
    </submittedName>
</protein>
<keyword evidence="2" id="KW-1185">Reference proteome</keyword>
<reference evidence="1 2" key="2">
    <citation type="journal article" date="2022" name="Mol. Ecol. Resour.">
        <title>The genomes of chicory, endive, great burdock and yacon provide insights into Asteraceae paleo-polyploidization history and plant inulin production.</title>
        <authorList>
            <person name="Fan W."/>
            <person name="Wang S."/>
            <person name="Wang H."/>
            <person name="Wang A."/>
            <person name="Jiang F."/>
            <person name="Liu H."/>
            <person name="Zhao H."/>
            <person name="Xu D."/>
            <person name="Zhang Y."/>
        </authorList>
    </citation>
    <scope>NUCLEOTIDE SEQUENCE [LARGE SCALE GENOMIC DNA]</scope>
    <source>
        <strain evidence="2">cv. Yunnan</strain>
        <tissue evidence="1">Leaves</tissue>
    </source>
</reference>
<accession>A0ACB9I4D2</accession>
<organism evidence="1 2">
    <name type="scientific">Smallanthus sonchifolius</name>
    <dbReference type="NCBI Taxonomy" id="185202"/>
    <lineage>
        <taxon>Eukaryota</taxon>
        <taxon>Viridiplantae</taxon>
        <taxon>Streptophyta</taxon>
        <taxon>Embryophyta</taxon>
        <taxon>Tracheophyta</taxon>
        <taxon>Spermatophyta</taxon>
        <taxon>Magnoliopsida</taxon>
        <taxon>eudicotyledons</taxon>
        <taxon>Gunneridae</taxon>
        <taxon>Pentapetalae</taxon>
        <taxon>asterids</taxon>
        <taxon>campanulids</taxon>
        <taxon>Asterales</taxon>
        <taxon>Asteraceae</taxon>
        <taxon>Asteroideae</taxon>
        <taxon>Heliantheae alliance</taxon>
        <taxon>Millerieae</taxon>
        <taxon>Smallanthus</taxon>
    </lineage>
</organism>
<evidence type="ECO:0000313" key="2">
    <source>
        <dbReference type="Proteomes" id="UP001056120"/>
    </source>
</evidence>
<reference evidence="2" key="1">
    <citation type="journal article" date="2022" name="Mol. Ecol. Resour.">
        <title>The genomes of chicory, endive, great burdock and yacon provide insights into Asteraceae palaeo-polyploidization history and plant inulin production.</title>
        <authorList>
            <person name="Fan W."/>
            <person name="Wang S."/>
            <person name="Wang H."/>
            <person name="Wang A."/>
            <person name="Jiang F."/>
            <person name="Liu H."/>
            <person name="Zhao H."/>
            <person name="Xu D."/>
            <person name="Zhang Y."/>
        </authorList>
    </citation>
    <scope>NUCLEOTIDE SEQUENCE [LARGE SCALE GENOMIC DNA]</scope>
    <source>
        <strain evidence="2">cv. Yunnan</strain>
    </source>
</reference>
<dbReference type="Proteomes" id="UP001056120">
    <property type="component" value="Linkage Group LG10"/>
</dbReference>
<gene>
    <name evidence="1" type="ORF">L1987_31227</name>
</gene>
<proteinExistence type="predicted"/>
<evidence type="ECO:0000313" key="1">
    <source>
        <dbReference type="EMBL" id="KAI3803079.1"/>
    </source>
</evidence>